<feature type="region of interest" description="Disordered" evidence="1">
    <location>
        <begin position="1"/>
        <end position="30"/>
    </location>
</feature>
<dbReference type="EMBL" id="MU853845">
    <property type="protein sequence ID" value="KAK3937771.1"/>
    <property type="molecule type" value="Genomic_DNA"/>
</dbReference>
<proteinExistence type="predicted"/>
<dbReference type="AlphaFoldDB" id="A0AAN6N256"/>
<gene>
    <name evidence="2" type="ORF">QBC46DRAFT_410815</name>
</gene>
<name>A0AAN6N256_9PEZI</name>
<evidence type="ECO:0000256" key="1">
    <source>
        <dbReference type="SAM" id="MobiDB-lite"/>
    </source>
</evidence>
<comment type="caution">
    <text evidence="2">The sequence shown here is derived from an EMBL/GenBank/DDBJ whole genome shotgun (WGS) entry which is preliminary data.</text>
</comment>
<dbReference type="Proteomes" id="UP001303473">
    <property type="component" value="Unassembled WGS sequence"/>
</dbReference>
<evidence type="ECO:0000313" key="2">
    <source>
        <dbReference type="EMBL" id="KAK3937771.1"/>
    </source>
</evidence>
<organism evidence="2 3">
    <name type="scientific">Diplogelasinospora grovesii</name>
    <dbReference type="NCBI Taxonomy" id="303347"/>
    <lineage>
        <taxon>Eukaryota</taxon>
        <taxon>Fungi</taxon>
        <taxon>Dikarya</taxon>
        <taxon>Ascomycota</taxon>
        <taxon>Pezizomycotina</taxon>
        <taxon>Sordariomycetes</taxon>
        <taxon>Sordariomycetidae</taxon>
        <taxon>Sordariales</taxon>
        <taxon>Diplogelasinosporaceae</taxon>
        <taxon>Diplogelasinospora</taxon>
    </lineage>
</organism>
<evidence type="ECO:0000313" key="3">
    <source>
        <dbReference type="Proteomes" id="UP001303473"/>
    </source>
</evidence>
<protein>
    <submittedName>
        <fullName evidence="2">Uncharacterized protein</fullName>
    </submittedName>
</protein>
<keyword evidence="3" id="KW-1185">Reference proteome</keyword>
<accession>A0AAN6N256</accession>
<reference evidence="3" key="1">
    <citation type="journal article" date="2023" name="Mol. Phylogenet. Evol.">
        <title>Genome-scale phylogeny and comparative genomics of the fungal order Sordariales.</title>
        <authorList>
            <person name="Hensen N."/>
            <person name="Bonometti L."/>
            <person name="Westerberg I."/>
            <person name="Brannstrom I.O."/>
            <person name="Guillou S."/>
            <person name="Cros-Aarteil S."/>
            <person name="Calhoun S."/>
            <person name="Haridas S."/>
            <person name="Kuo A."/>
            <person name="Mondo S."/>
            <person name="Pangilinan J."/>
            <person name="Riley R."/>
            <person name="LaButti K."/>
            <person name="Andreopoulos B."/>
            <person name="Lipzen A."/>
            <person name="Chen C."/>
            <person name="Yan M."/>
            <person name="Daum C."/>
            <person name="Ng V."/>
            <person name="Clum A."/>
            <person name="Steindorff A."/>
            <person name="Ohm R.A."/>
            <person name="Martin F."/>
            <person name="Silar P."/>
            <person name="Natvig D.O."/>
            <person name="Lalanne C."/>
            <person name="Gautier V."/>
            <person name="Ament-Velasquez S.L."/>
            <person name="Kruys A."/>
            <person name="Hutchinson M.I."/>
            <person name="Powell A.J."/>
            <person name="Barry K."/>
            <person name="Miller A.N."/>
            <person name="Grigoriev I.V."/>
            <person name="Debuchy R."/>
            <person name="Gladieux P."/>
            <person name="Hiltunen Thoren M."/>
            <person name="Johannesson H."/>
        </authorList>
    </citation>
    <scope>NUCLEOTIDE SEQUENCE [LARGE SCALE GENOMIC DNA]</scope>
    <source>
        <strain evidence="3">CBS 340.73</strain>
    </source>
</reference>
<sequence>MSLPWLASQYDGKGRRRSKPVLNGPQRARGVRGIQWHEPSPSSAQGCTELESWPTIISIGNGEVRIRPEAAFDLGATTVTADDNPKKGSRRRRVARCVEKVKTKAKKVLAGFHVPCHAGNKYGKLVGSYDDEEDEMIPLARVTVGNAKKKTASVPKPLVVSTHYVVSLSMNDGYKYILRNIQLVIIHRHWGRIRQAISDDSGLGQSVMDWLRIGPGTGRHGVTRVSEAKKALCKVFGIADLELTKLLRAAEIPAALVQAARIQKENVDAYEAVLQGQVRSH</sequence>